<accession>A0A8J3VZM6</accession>
<sequence>MPSSLDELAGPDHGVVMLPVDLAWSGRRSFDLADPDQRYLCYMTVLTAGVTREHYTRWLNADLLRAQWSRLRLPRPLRRLWQDHFPELRTSVARPA</sequence>
<gene>
    <name evidence="1" type="ORF">Mth01_28750</name>
</gene>
<organism evidence="1 2">
    <name type="scientific">Sphaerimonospora thailandensis</name>
    <dbReference type="NCBI Taxonomy" id="795644"/>
    <lineage>
        <taxon>Bacteria</taxon>
        <taxon>Bacillati</taxon>
        <taxon>Actinomycetota</taxon>
        <taxon>Actinomycetes</taxon>
        <taxon>Streptosporangiales</taxon>
        <taxon>Streptosporangiaceae</taxon>
        <taxon>Sphaerimonospora</taxon>
    </lineage>
</organism>
<comment type="caution">
    <text evidence="1">The sequence shown here is derived from an EMBL/GenBank/DDBJ whole genome shotgun (WGS) entry which is preliminary data.</text>
</comment>
<protein>
    <submittedName>
        <fullName evidence="1">Uncharacterized protein</fullName>
    </submittedName>
</protein>
<dbReference type="Proteomes" id="UP000610966">
    <property type="component" value="Unassembled WGS sequence"/>
</dbReference>
<dbReference type="AlphaFoldDB" id="A0A8J3VZM6"/>
<keyword evidence="2" id="KW-1185">Reference proteome</keyword>
<dbReference type="EMBL" id="BOOG01000024">
    <property type="protein sequence ID" value="GIH70622.1"/>
    <property type="molecule type" value="Genomic_DNA"/>
</dbReference>
<evidence type="ECO:0000313" key="2">
    <source>
        <dbReference type="Proteomes" id="UP000610966"/>
    </source>
</evidence>
<name>A0A8J3VZM6_9ACTN</name>
<reference evidence="1" key="1">
    <citation type="submission" date="2021-01" db="EMBL/GenBank/DDBJ databases">
        <title>Whole genome shotgun sequence of Sphaerimonospora thailandensis NBRC 107569.</title>
        <authorList>
            <person name="Komaki H."/>
            <person name="Tamura T."/>
        </authorList>
    </citation>
    <scope>NUCLEOTIDE SEQUENCE</scope>
    <source>
        <strain evidence="1">NBRC 107569</strain>
    </source>
</reference>
<proteinExistence type="predicted"/>
<evidence type="ECO:0000313" key="1">
    <source>
        <dbReference type="EMBL" id="GIH70622.1"/>
    </source>
</evidence>